<reference evidence="1 2" key="1">
    <citation type="submission" date="2015-09" db="EMBL/GenBank/DDBJ databases">
        <title>Draft genome of the parasitic nematode Teladorsagia circumcincta isolate WARC Sus (inbred).</title>
        <authorList>
            <person name="Mitreva M."/>
        </authorList>
    </citation>
    <scope>NUCLEOTIDE SEQUENCE [LARGE SCALE GENOMIC DNA]</scope>
    <source>
        <strain evidence="1 2">S</strain>
    </source>
</reference>
<sequence>MFGSHTAADIPTHPAFAIIVKNGRVKRRREEAIDPNTQTMMTYHMTLRPFRLDSHVLCRRRHCPCTSCDPETRWKGAKTREIGEGVKLSYNGEDPQREGVAIAVAESLKDYVSAVNRISDRIMAVRIDTKEGYCTSLSLYAPQAGCSKREKNDFYLSLDDAIRSIPEGDYLTISHYLNGHITESVVVREVDEPT</sequence>
<keyword evidence="2" id="KW-1185">Reference proteome</keyword>
<dbReference type="Proteomes" id="UP000230423">
    <property type="component" value="Unassembled WGS sequence"/>
</dbReference>
<dbReference type="Gene3D" id="3.60.10.10">
    <property type="entry name" value="Endonuclease/exonuclease/phosphatase"/>
    <property type="match status" value="1"/>
</dbReference>
<protein>
    <submittedName>
        <fullName evidence="1">Uncharacterized protein</fullName>
    </submittedName>
</protein>
<dbReference type="AlphaFoldDB" id="A0A2G9U8D1"/>
<evidence type="ECO:0000313" key="2">
    <source>
        <dbReference type="Proteomes" id="UP000230423"/>
    </source>
</evidence>
<accession>A0A2G9U8D1</accession>
<dbReference type="EMBL" id="KZ348201">
    <property type="protein sequence ID" value="PIO66537.1"/>
    <property type="molecule type" value="Genomic_DNA"/>
</dbReference>
<dbReference type="OrthoDB" id="5851992at2759"/>
<evidence type="ECO:0000313" key="1">
    <source>
        <dbReference type="EMBL" id="PIO66537.1"/>
    </source>
</evidence>
<name>A0A2G9U8D1_TELCI</name>
<dbReference type="InterPro" id="IPR036691">
    <property type="entry name" value="Endo/exonu/phosph_ase_sf"/>
</dbReference>
<organism evidence="1 2">
    <name type="scientific">Teladorsagia circumcincta</name>
    <name type="common">Brown stomach worm</name>
    <name type="synonym">Ostertagia circumcincta</name>
    <dbReference type="NCBI Taxonomy" id="45464"/>
    <lineage>
        <taxon>Eukaryota</taxon>
        <taxon>Metazoa</taxon>
        <taxon>Ecdysozoa</taxon>
        <taxon>Nematoda</taxon>
        <taxon>Chromadorea</taxon>
        <taxon>Rhabditida</taxon>
        <taxon>Rhabditina</taxon>
        <taxon>Rhabditomorpha</taxon>
        <taxon>Strongyloidea</taxon>
        <taxon>Trichostrongylidae</taxon>
        <taxon>Teladorsagia</taxon>
    </lineage>
</organism>
<proteinExistence type="predicted"/>
<gene>
    <name evidence="1" type="ORF">TELCIR_11748</name>
</gene>